<comment type="caution">
    <text evidence="1">The sequence shown here is derived from an EMBL/GenBank/DDBJ whole genome shotgun (WGS) entry which is preliminary data.</text>
</comment>
<proteinExistence type="predicted"/>
<dbReference type="EMBL" id="JAKRKC020000002">
    <property type="protein sequence ID" value="MCK2218121.1"/>
    <property type="molecule type" value="Genomic_DNA"/>
</dbReference>
<dbReference type="RefSeq" id="WP_242370936.1">
    <property type="nucleotide sequence ID" value="NZ_JAKRKC020000002.1"/>
</dbReference>
<name>A0ABT0G0J7_9ACTN</name>
<sequence>MGRKPAIDREELARLVGRGMSVQELAGHFGVSESGVLQAKRAAGLAKPMMDHSRALPWKLARAHVQSGPATNLRNLSAAAQGRPPAAERLNTALRWAERLVATGLDVRYDAVEGFSEVPAEGAGSHVAAVLAEARRGLEEGRGGG</sequence>
<gene>
    <name evidence="1" type="ORF">MF672_030670</name>
</gene>
<reference evidence="1 2" key="1">
    <citation type="submission" date="2022-04" db="EMBL/GenBank/DDBJ databases">
        <title>Genome draft of Actinomadura sp. ATCC 31491.</title>
        <authorList>
            <person name="Shi X."/>
            <person name="Du Y."/>
        </authorList>
    </citation>
    <scope>NUCLEOTIDE SEQUENCE [LARGE SCALE GENOMIC DNA]</scope>
    <source>
        <strain evidence="1 2">ATCC 31491</strain>
    </source>
</reference>
<keyword evidence="2" id="KW-1185">Reference proteome</keyword>
<protein>
    <submittedName>
        <fullName evidence="1">Helix-turn-helix domain-containing protein</fullName>
    </submittedName>
</protein>
<evidence type="ECO:0000313" key="2">
    <source>
        <dbReference type="Proteomes" id="UP001317259"/>
    </source>
</evidence>
<evidence type="ECO:0000313" key="1">
    <source>
        <dbReference type="EMBL" id="MCK2218121.1"/>
    </source>
</evidence>
<dbReference type="Proteomes" id="UP001317259">
    <property type="component" value="Unassembled WGS sequence"/>
</dbReference>
<accession>A0ABT0G0J7</accession>
<organism evidence="1 2">
    <name type="scientific">Actinomadura luzonensis</name>
    <dbReference type="NCBI Taxonomy" id="2805427"/>
    <lineage>
        <taxon>Bacteria</taxon>
        <taxon>Bacillati</taxon>
        <taxon>Actinomycetota</taxon>
        <taxon>Actinomycetes</taxon>
        <taxon>Streptosporangiales</taxon>
        <taxon>Thermomonosporaceae</taxon>
        <taxon>Actinomadura</taxon>
    </lineage>
</organism>